<proteinExistence type="predicted"/>
<name>A0AAD8Y8H2_9STRA</name>
<dbReference type="EMBL" id="JATAAI010000015">
    <property type="protein sequence ID" value="KAK1740480.1"/>
    <property type="molecule type" value="Genomic_DNA"/>
</dbReference>
<gene>
    <name evidence="1" type="ORF">QTG54_008575</name>
</gene>
<accession>A0AAD8Y8H2</accession>
<sequence>MTIFQQRRAMRRCRVATIALLTSAILIKDTRNNVLKLTPPLGKNQTASQDVAMVMKESVQVDTTLIIATVPHDRDHAKALWSHLECLTEKIDRVVVAAPDVDWSRNIVEAIITNFKLQAAINQISVPIIEPAYFDNNRYDVGLWCDALTHYGFSPIDESESAFSRINYNNLTDRIVGATKQEHVGHQSSNISRLVTEEHPATSLKLLSLNGRLGRSPPGSKYNWVESVYRGFTPQGLMTFMKHSCTPEAARKCIGSNAGCIVRNFEIPLMGAYPKGEGVEAIYPSFYPSDEEMKDWERRGVNMTGSEKIWGFDQWRMGAKYYQYLVDKFDFPLLKVKAIHKPNKRGLEKTVECYRMTNDSFFSVLVFPTMEILKAYHQRMSGEETVAFVTTDTDPSSH</sequence>
<organism evidence="1 2">
    <name type="scientific">Skeletonema marinoi</name>
    <dbReference type="NCBI Taxonomy" id="267567"/>
    <lineage>
        <taxon>Eukaryota</taxon>
        <taxon>Sar</taxon>
        <taxon>Stramenopiles</taxon>
        <taxon>Ochrophyta</taxon>
        <taxon>Bacillariophyta</taxon>
        <taxon>Coscinodiscophyceae</taxon>
        <taxon>Thalassiosirophycidae</taxon>
        <taxon>Thalassiosirales</taxon>
        <taxon>Skeletonemataceae</taxon>
        <taxon>Skeletonema</taxon>
        <taxon>Skeletonema marinoi-dohrnii complex</taxon>
    </lineage>
</organism>
<dbReference type="AlphaFoldDB" id="A0AAD8Y8H2"/>
<protein>
    <submittedName>
        <fullName evidence="1">Uncharacterized protein</fullName>
    </submittedName>
</protein>
<evidence type="ECO:0000313" key="1">
    <source>
        <dbReference type="EMBL" id="KAK1740480.1"/>
    </source>
</evidence>
<comment type="caution">
    <text evidence="1">The sequence shown here is derived from an EMBL/GenBank/DDBJ whole genome shotgun (WGS) entry which is preliminary data.</text>
</comment>
<keyword evidence="2" id="KW-1185">Reference proteome</keyword>
<reference evidence="1" key="1">
    <citation type="submission" date="2023-06" db="EMBL/GenBank/DDBJ databases">
        <title>Survivors Of The Sea: Transcriptome response of Skeletonema marinoi to long-term dormancy.</title>
        <authorList>
            <person name="Pinder M.I.M."/>
            <person name="Kourtchenko O."/>
            <person name="Robertson E.K."/>
            <person name="Larsson T."/>
            <person name="Maumus F."/>
            <person name="Osuna-Cruz C.M."/>
            <person name="Vancaester E."/>
            <person name="Stenow R."/>
            <person name="Vandepoele K."/>
            <person name="Ploug H."/>
            <person name="Bruchert V."/>
            <person name="Godhe A."/>
            <person name="Topel M."/>
        </authorList>
    </citation>
    <scope>NUCLEOTIDE SEQUENCE</scope>
    <source>
        <strain evidence="1">R05AC</strain>
    </source>
</reference>
<evidence type="ECO:0000313" key="2">
    <source>
        <dbReference type="Proteomes" id="UP001224775"/>
    </source>
</evidence>
<dbReference type="Proteomes" id="UP001224775">
    <property type="component" value="Unassembled WGS sequence"/>
</dbReference>